<dbReference type="AlphaFoldDB" id="A0A438H0W4"/>
<evidence type="ECO:0000313" key="1">
    <source>
        <dbReference type="EMBL" id="RVW78003.1"/>
    </source>
</evidence>
<accession>A0A438H0W4</accession>
<evidence type="ECO:0000313" key="2">
    <source>
        <dbReference type="Proteomes" id="UP000288805"/>
    </source>
</evidence>
<comment type="caution">
    <text evidence="1">The sequence shown here is derived from an EMBL/GenBank/DDBJ whole genome shotgun (WGS) entry which is preliminary data.</text>
</comment>
<sequence length="296" mass="33576">MQYYHHVLLFHNSTCKAFPQLFALAAQRNASVNEMSYSSLGQGGWNIRLSRNSNNWELDALGELLHMLRDLRISLEEDSVIWKGGGHDRFRIRDAYKLLTGPNVITFPKKSIWVDKGVYGRGVLFAFRFFGMACRSLRGESVAWLERPFTKKEICQAIVQLDKDKAPEPDGFTMVVFQEYWDVIKEDLARVFSKFHRSGVIANVLSRQLQGVLNETIHITLGVFVNGRQILDAPLIANEVGSKLLEAQDKGNPLPHFLFVIVADVLSILILRAKENRLLEGFTIGRRSTQWDGIGA</sequence>
<protein>
    <submittedName>
        <fullName evidence="1">Uncharacterized protein</fullName>
    </submittedName>
</protein>
<reference evidence="1 2" key="1">
    <citation type="journal article" date="2018" name="PLoS Genet.">
        <title>Population sequencing reveals clonal diversity and ancestral inbreeding in the grapevine cultivar Chardonnay.</title>
        <authorList>
            <person name="Roach M.J."/>
            <person name="Johnson D.L."/>
            <person name="Bohlmann J."/>
            <person name="van Vuuren H.J."/>
            <person name="Jones S.J."/>
            <person name="Pretorius I.S."/>
            <person name="Schmidt S.A."/>
            <person name="Borneman A.R."/>
        </authorList>
    </citation>
    <scope>NUCLEOTIDE SEQUENCE [LARGE SCALE GENOMIC DNA]</scope>
    <source>
        <strain evidence="2">cv. Chardonnay</strain>
        <tissue evidence="1">Leaf</tissue>
    </source>
</reference>
<gene>
    <name evidence="1" type="ORF">CK203_044872</name>
</gene>
<organism evidence="1 2">
    <name type="scientific">Vitis vinifera</name>
    <name type="common">Grape</name>
    <dbReference type="NCBI Taxonomy" id="29760"/>
    <lineage>
        <taxon>Eukaryota</taxon>
        <taxon>Viridiplantae</taxon>
        <taxon>Streptophyta</taxon>
        <taxon>Embryophyta</taxon>
        <taxon>Tracheophyta</taxon>
        <taxon>Spermatophyta</taxon>
        <taxon>Magnoliopsida</taxon>
        <taxon>eudicotyledons</taxon>
        <taxon>Gunneridae</taxon>
        <taxon>Pentapetalae</taxon>
        <taxon>rosids</taxon>
        <taxon>Vitales</taxon>
        <taxon>Vitaceae</taxon>
        <taxon>Viteae</taxon>
        <taxon>Vitis</taxon>
    </lineage>
</organism>
<dbReference type="Proteomes" id="UP000288805">
    <property type="component" value="Unassembled WGS sequence"/>
</dbReference>
<name>A0A438H0W4_VITVI</name>
<dbReference type="EMBL" id="QGNW01000303">
    <property type="protein sequence ID" value="RVW78003.1"/>
    <property type="molecule type" value="Genomic_DNA"/>
</dbReference>
<proteinExistence type="predicted"/>